<sequence length="91" mass="10582">MPMQTHITVLEAPPGRCEELGSYLRDLLEPVRGLQGCVAFELQQERQRWQLRSSWRSSADLDRYFRTPLLQEVLDSAWRSGAIQYLHSHAV</sequence>
<evidence type="ECO:0000259" key="1">
    <source>
        <dbReference type="Pfam" id="PF03992"/>
    </source>
</evidence>
<dbReference type="STRING" id="29435.SAMN05216588_10189"/>
<dbReference type="RefSeq" id="WP_084306469.1">
    <property type="nucleotide sequence ID" value="NZ_FNDG01000001.1"/>
</dbReference>
<dbReference type="Gene3D" id="3.30.70.100">
    <property type="match status" value="1"/>
</dbReference>
<dbReference type="EMBL" id="FNDG01000001">
    <property type="protein sequence ID" value="SDG82564.1"/>
    <property type="molecule type" value="Genomic_DNA"/>
</dbReference>
<feature type="domain" description="ABM" evidence="1">
    <location>
        <begin position="3"/>
        <end position="72"/>
    </location>
</feature>
<accession>A0A1G7XEI7</accession>
<dbReference type="InterPro" id="IPR007138">
    <property type="entry name" value="ABM_dom"/>
</dbReference>
<dbReference type="AlphaFoldDB" id="A0A1G7XEI7"/>
<keyword evidence="2" id="KW-0503">Monooxygenase</keyword>
<gene>
    <name evidence="2" type="ORF">SAMN05216588_10189</name>
</gene>
<evidence type="ECO:0000313" key="2">
    <source>
        <dbReference type="EMBL" id="SDG82564.1"/>
    </source>
</evidence>
<proteinExistence type="predicted"/>
<dbReference type="Pfam" id="PF03992">
    <property type="entry name" value="ABM"/>
    <property type="match status" value="1"/>
</dbReference>
<evidence type="ECO:0000313" key="3">
    <source>
        <dbReference type="Proteomes" id="UP000198606"/>
    </source>
</evidence>
<protein>
    <submittedName>
        <fullName evidence="2">Quinol monooxygenase YgiN</fullName>
    </submittedName>
</protein>
<name>A0A1G7XEI7_9GAMM</name>
<dbReference type="InterPro" id="IPR011008">
    <property type="entry name" value="Dimeric_a/b-barrel"/>
</dbReference>
<dbReference type="GO" id="GO:0004497">
    <property type="term" value="F:monooxygenase activity"/>
    <property type="evidence" value="ECO:0007669"/>
    <property type="project" value="UniProtKB-KW"/>
</dbReference>
<dbReference type="Proteomes" id="UP000198606">
    <property type="component" value="Unassembled WGS sequence"/>
</dbReference>
<organism evidence="2 3">
    <name type="scientific">Phytopseudomonas flavescens</name>
    <dbReference type="NCBI Taxonomy" id="29435"/>
    <lineage>
        <taxon>Bacteria</taxon>
        <taxon>Pseudomonadati</taxon>
        <taxon>Pseudomonadota</taxon>
        <taxon>Gammaproteobacteria</taxon>
        <taxon>Pseudomonadales</taxon>
        <taxon>Pseudomonadaceae</taxon>
        <taxon>Phytopseudomonas</taxon>
    </lineage>
</organism>
<keyword evidence="2" id="KW-0560">Oxidoreductase</keyword>
<dbReference type="SUPFAM" id="SSF54909">
    <property type="entry name" value="Dimeric alpha+beta barrel"/>
    <property type="match status" value="1"/>
</dbReference>
<reference evidence="2 3" key="1">
    <citation type="submission" date="2016-10" db="EMBL/GenBank/DDBJ databases">
        <authorList>
            <person name="de Groot N.N."/>
        </authorList>
    </citation>
    <scope>NUCLEOTIDE SEQUENCE [LARGE SCALE GENOMIC DNA]</scope>
    <source>
        <strain evidence="2 3">LMG 18387</strain>
    </source>
</reference>